<proteinExistence type="predicted"/>
<organism evidence="1 2">
    <name type="scientific">Panagrolaimus sp. PS1159</name>
    <dbReference type="NCBI Taxonomy" id="55785"/>
    <lineage>
        <taxon>Eukaryota</taxon>
        <taxon>Metazoa</taxon>
        <taxon>Ecdysozoa</taxon>
        <taxon>Nematoda</taxon>
        <taxon>Chromadorea</taxon>
        <taxon>Rhabditida</taxon>
        <taxon>Tylenchina</taxon>
        <taxon>Panagrolaimomorpha</taxon>
        <taxon>Panagrolaimoidea</taxon>
        <taxon>Panagrolaimidae</taxon>
        <taxon>Panagrolaimus</taxon>
    </lineage>
</organism>
<dbReference type="Proteomes" id="UP000887580">
    <property type="component" value="Unplaced"/>
</dbReference>
<reference evidence="2" key="1">
    <citation type="submission" date="2022-11" db="UniProtKB">
        <authorList>
            <consortium name="WormBaseParasite"/>
        </authorList>
    </citation>
    <scope>IDENTIFICATION</scope>
</reference>
<dbReference type="WBParaSite" id="PS1159_v2.g5515.t1">
    <property type="protein sequence ID" value="PS1159_v2.g5515.t1"/>
    <property type="gene ID" value="PS1159_v2.g5515"/>
</dbReference>
<name>A0AC35GIS6_9BILA</name>
<sequence length="351" mass="40471">MFRKFEFVKIVRPSENLETIVKFADNIEFTLQRETNFHQIKNIKGDFEITKITESYWNYCYSHGCYCDDGTYDYGCSGSYEDTSDIKLDKSSNEFSSTRDYSKLTFNITANIELKEINEEMCAVKYQLLIPSDCLQRLKVYEYFKKEFVLSGYDVLKFTYNVKKINESKENDIEIHIENPYDVEIQGKKGDFLIIKSSENTVDLLLSFYFSLNILDLKVVSVKDADQSYIIDGSEICQLTEHSAIDESRPESVFSSTASKLFKIGTNCRYADVNFIASDGEMIPSHRCILVEFSDMFSAIFEESTEIPVQITADDFDAETIQSALNFLYEKSDAINGKEMEVFKFAIKFGI</sequence>
<accession>A0AC35GIS6</accession>
<evidence type="ECO:0000313" key="1">
    <source>
        <dbReference type="Proteomes" id="UP000887580"/>
    </source>
</evidence>
<protein>
    <submittedName>
        <fullName evidence="2">BTB domain-containing protein</fullName>
    </submittedName>
</protein>
<evidence type="ECO:0000313" key="2">
    <source>
        <dbReference type="WBParaSite" id="PS1159_v2.g5515.t1"/>
    </source>
</evidence>